<dbReference type="EMBL" id="RCOS01000002">
    <property type="protein sequence ID" value="RSN79101.1"/>
    <property type="molecule type" value="Genomic_DNA"/>
</dbReference>
<organism evidence="8 9">
    <name type="scientific">Candidatus Methanodesulfokora washburnensis</name>
    <dbReference type="NCBI Taxonomy" id="2478471"/>
    <lineage>
        <taxon>Archaea</taxon>
        <taxon>Thermoproteota</taxon>
        <taxon>Candidatus Korarchaeia</taxon>
        <taxon>Candidatus Korarchaeia incertae sedis</taxon>
        <taxon>Candidatus Methanodesulfokora</taxon>
    </lineage>
</organism>
<evidence type="ECO:0000256" key="2">
    <source>
        <dbReference type="ARBA" id="ARBA00022679"/>
    </source>
</evidence>
<evidence type="ECO:0000256" key="1">
    <source>
        <dbReference type="ARBA" id="ARBA00022603"/>
    </source>
</evidence>
<evidence type="ECO:0000256" key="5">
    <source>
        <dbReference type="SAM" id="Coils"/>
    </source>
</evidence>
<feature type="domain" description="Type II methyltransferase M.Eco57I C-terminal" evidence="7">
    <location>
        <begin position="622"/>
        <end position="843"/>
    </location>
</feature>
<dbReference type="PRINTS" id="PR00507">
    <property type="entry name" value="N12N6MTFRASE"/>
</dbReference>
<evidence type="ECO:0000313" key="9">
    <source>
        <dbReference type="Proteomes" id="UP000277582"/>
    </source>
</evidence>
<keyword evidence="9" id="KW-1185">Reference proteome</keyword>
<feature type="domain" description="DNA methylase adenine-specific" evidence="6">
    <location>
        <begin position="243"/>
        <end position="528"/>
    </location>
</feature>
<accession>A0A429GZ55</accession>
<dbReference type="Pfam" id="PF22837">
    <property type="entry name" value="M_Eco57I_C"/>
    <property type="match status" value="1"/>
</dbReference>
<evidence type="ECO:0000256" key="3">
    <source>
        <dbReference type="ARBA" id="ARBA00022691"/>
    </source>
</evidence>
<feature type="non-terminal residue" evidence="8">
    <location>
        <position position="1"/>
    </location>
</feature>
<evidence type="ECO:0000259" key="6">
    <source>
        <dbReference type="Pfam" id="PF02384"/>
    </source>
</evidence>
<evidence type="ECO:0000256" key="4">
    <source>
        <dbReference type="ARBA" id="ARBA00022747"/>
    </source>
</evidence>
<dbReference type="PROSITE" id="PS00092">
    <property type="entry name" value="N6_MTASE"/>
    <property type="match status" value="1"/>
</dbReference>
<gene>
    <name evidence="8" type="ORF">D6D85_00090</name>
</gene>
<dbReference type="RefSeq" id="WP_133308272.1">
    <property type="nucleotide sequence ID" value="NZ_RCOS01000002.1"/>
</dbReference>
<evidence type="ECO:0000259" key="7">
    <source>
        <dbReference type="Pfam" id="PF22837"/>
    </source>
</evidence>
<dbReference type="InterPro" id="IPR002052">
    <property type="entry name" value="DNA_methylase_N6_adenine_CS"/>
</dbReference>
<dbReference type="PANTHER" id="PTHR33841">
    <property type="entry name" value="DNA METHYLTRANSFERASE YEEA-RELATED"/>
    <property type="match status" value="1"/>
</dbReference>
<protein>
    <submittedName>
        <fullName evidence="8">SAM-dependent DNA methyltransferase</fullName>
    </submittedName>
</protein>
<dbReference type="Proteomes" id="UP000277582">
    <property type="component" value="Unassembled WGS sequence"/>
</dbReference>
<name>A0A429GZ55_9CREN</name>
<dbReference type="GO" id="GO:0009307">
    <property type="term" value="P:DNA restriction-modification system"/>
    <property type="evidence" value="ECO:0007669"/>
    <property type="project" value="UniProtKB-KW"/>
</dbReference>
<comment type="caution">
    <text evidence="8">The sequence shown here is derived from an EMBL/GenBank/DDBJ whole genome shotgun (WGS) entry which is preliminary data.</text>
</comment>
<feature type="coiled-coil region" evidence="5">
    <location>
        <begin position="827"/>
        <end position="854"/>
    </location>
</feature>
<dbReference type="Pfam" id="PF02384">
    <property type="entry name" value="N6_Mtase"/>
    <property type="match status" value="1"/>
</dbReference>
<dbReference type="InterPro" id="IPR003356">
    <property type="entry name" value="DNA_methylase_A-5"/>
</dbReference>
<evidence type="ECO:0000313" key="8">
    <source>
        <dbReference type="EMBL" id="RSN79101.1"/>
    </source>
</evidence>
<keyword evidence="4" id="KW-0680">Restriction system</keyword>
<dbReference type="GO" id="GO:0032259">
    <property type="term" value="P:methylation"/>
    <property type="evidence" value="ECO:0007669"/>
    <property type="project" value="UniProtKB-KW"/>
</dbReference>
<dbReference type="Gene3D" id="3.40.50.150">
    <property type="entry name" value="Vaccinia Virus protein VP39"/>
    <property type="match status" value="1"/>
</dbReference>
<keyword evidence="3" id="KW-0949">S-adenosyl-L-methionine</keyword>
<dbReference type="AlphaFoldDB" id="A0A429GZ55"/>
<dbReference type="GO" id="GO:0009007">
    <property type="term" value="F:site-specific DNA-methyltransferase (adenine-specific) activity"/>
    <property type="evidence" value="ECO:0007669"/>
    <property type="project" value="UniProtKB-EC"/>
</dbReference>
<keyword evidence="2 8" id="KW-0808">Transferase</keyword>
<dbReference type="InterPro" id="IPR054520">
    <property type="entry name" value="M_Eco57I_C"/>
</dbReference>
<dbReference type="SUPFAM" id="SSF53335">
    <property type="entry name" value="S-adenosyl-L-methionine-dependent methyltransferases"/>
    <property type="match status" value="1"/>
</dbReference>
<dbReference type="GO" id="GO:0008170">
    <property type="term" value="F:N-methyltransferase activity"/>
    <property type="evidence" value="ECO:0007669"/>
    <property type="project" value="InterPro"/>
</dbReference>
<dbReference type="InterPro" id="IPR029063">
    <property type="entry name" value="SAM-dependent_MTases_sf"/>
</dbReference>
<reference evidence="8 9" key="1">
    <citation type="submission" date="2018-10" db="EMBL/GenBank/DDBJ databases">
        <title>Co-occurring genomic capacity for anaerobic methane metabolism and dissimilatory sulfite reduction discovered in the Korarchaeota.</title>
        <authorList>
            <person name="Mckay L.J."/>
            <person name="Dlakic M."/>
            <person name="Fields M.W."/>
            <person name="Delmont T.O."/>
            <person name="Eren A.M."/>
            <person name="Jay Z.J."/>
            <person name="Klingelsmith K.B."/>
            <person name="Rusch D.B."/>
            <person name="Inskeep W.P."/>
        </authorList>
    </citation>
    <scope>NUCLEOTIDE SEQUENCE [LARGE SCALE GENOMIC DNA]</scope>
    <source>
        <strain evidence="8 9">MDKW</strain>
    </source>
</reference>
<dbReference type="OrthoDB" id="45790at2157"/>
<proteinExistence type="predicted"/>
<dbReference type="PANTHER" id="PTHR33841:SF5">
    <property type="entry name" value="DNA METHYLASE (MODIFICATION METHYLASE) (METHYLTRANSFERASE)-RELATED"/>
    <property type="match status" value="1"/>
</dbReference>
<sequence>IIVLFGPVDDPWSFLDRDAVSRSDYSSAMSPQAFMRLVSKHYVFDEEGPLREELAFKLLDTSVKLWLKEVEVLKVRKEIGFWLIDQLRYFVDFMDRYFVRRPLFIRLSRDQDFYGLLDGYAREIGYSNGLADMVGRNLERVENLSRMMIYVLMNKIIFYKVLEYYYKLPELRPFASNVKSSKDYLQRLNEFFDDAMKTSRDFEQIFCTGLYDHIVISDDERALFQIDELIRMLSGINLQEFGDVIGHVYENLIPEEERHRLGQFYTPRPIAELITTWCIRSGDDVVLGPGCGSGTFEVEAYWRLVEFKTGKRTIPSRRVHEKVLNQIYAIDINSFPAQLTSMNLAMKNILAPATNLNVIESDFFSIIPGQEVPLPYKVQTPEGPKEKRIYLPKDGFDALFGNPPYTRWTEIPQNVRENIRNRLESMLTKYNLHADVERGREPGIYVYFIMWAKEFLKPGGRLGMIISDSWLQTDYGVDFGRYLLDNYKIKAIIDISARVFPVPLVGTCIVLLEKPRENEDIGENNVVFMYLNIRGEGSLGVSDILEALENPERGRERYLINIYKQRDIPRDKKWINLIFNTEEILSPIKDRTVPAGSYFEMSRGNYFFSLWALRNGRRPDMGAKDFFYFNEQKAQDWDLHEYLHPAITSSRHAIYFTFTEEDWKKLRDEGSDCYMFICHMPREELPEKVLNYIRWGESECRTKIRGTRGGGRPCNQAQACQIRERSRDHFFGWYDLGCVEKAPIAAVRQSQYKTRFILLEYPVVTYDAMITFIPKVQLSGLQLKALLAYLNSSFAQLYIESISRTTGLGVAALEVRHAEEIPIIDVNSLNEKNLENLANLFEKLENEARKLGGADSRNNVEILWNEVIKEIDEEICRILGVSLLLAEKARVMAHSMMERRLARTEEGRRGIIRGTENSVLHVSRYSRHLNSRYIPGQK</sequence>
<dbReference type="GO" id="GO:0003677">
    <property type="term" value="F:DNA binding"/>
    <property type="evidence" value="ECO:0007669"/>
    <property type="project" value="InterPro"/>
</dbReference>
<keyword evidence="1 8" id="KW-0489">Methyltransferase</keyword>
<dbReference type="InterPro" id="IPR050953">
    <property type="entry name" value="N4_N6_ade-DNA_methylase"/>
</dbReference>
<keyword evidence="5" id="KW-0175">Coiled coil</keyword>